<dbReference type="EMBL" id="JBHSQW010000026">
    <property type="protein sequence ID" value="MFC5995141.1"/>
    <property type="molecule type" value="Genomic_DNA"/>
</dbReference>
<comment type="caution">
    <text evidence="3">The sequence shown here is derived from an EMBL/GenBank/DDBJ whole genome shotgun (WGS) entry which is preliminary data.</text>
</comment>
<feature type="transmembrane region" description="Helical" evidence="2">
    <location>
        <begin position="15"/>
        <end position="35"/>
    </location>
</feature>
<reference evidence="4" key="1">
    <citation type="journal article" date="2019" name="Int. J. Syst. Evol. Microbiol.">
        <title>The Global Catalogue of Microorganisms (GCM) 10K type strain sequencing project: providing services to taxonomists for standard genome sequencing and annotation.</title>
        <authorList>
            <consortium name="The Broad Institute Genomics Platform"/>
            <consortium name="The Broad Institute Genome Sequencing Center for Infectious Disease"/>
            <person name="Wu L."/>
            <person name="Ma J."/>
        </authorList>
    </citation>
    <scope>NUCLEOTIDE SEQUENCE [LARGE SCALE GENOMIC DNA]</scope>
    <source>
        <strain evidence="4">CCM 8391</strain>
    </source>
</reference>
<dbReference type="Pfam" id="PF00756">
    <property type="entry name" value="Esterase"/>
    <property type="match status" value="1"/>
</dbReference>
<keyword evidence="2" id="KW-0812">Transmembrane</keyword>
<dbReference type="InterPro" id="IPR050583">
    <property type="entry name" value="Mycobacterial_A85_antigen"/>
</dbReference>
<dbReference type="PANTHER" id="PTHR48098">
    <property type="entry name" value="ENTEROCHELIN ESTERASE-RELATED"/>
    <property type="match status" value="1"/>
</dbReference>
<sequence>MLGFHASTIRLDDTTAILITTGLAVALVALVPFRWDAWRRRRTGRTVTVLLAVVAVLVACGIAVNQLGGFYPTLGSLLGSSGNPGDGTVADIGEDGAGLNAALPVLAAHAAEGHGATLHLVLHGARSGLTRDADVYLPPGYTDPQQADVRYPVVEWLPGFPGEPREVAALFRVPDLVDAAIAAHRMPPTILIIPDTNGEPRFSHDQECVDANAGVADDTYLTTDLRAWATRALRVRPERAAWALAGWSSGGYCAMNLALRHPDLYGVALSQSGFDRTPDDVVTGDLFDHRADLVAANDVDALLRTHPAPVDILATAGADEPDEKAALGRIRTAVAPPVRLDTMVFPGGGHNQNAVRGQLPALVDWLGRHLPAPHTGTGPGPGVLVQPAPGVPPRVLPTPDPAPG</sequence>
<evidence type="ECO:0000256" key="1">
    <source>
        <dbReference type="SAM" id="MobiDB-lite"/>
    </source>
</evidence>
<dbReference type="RefSeq" id="WP_379585164.1">
    <property type="nucleotide sequence ID" value="NZ_JBHSQW010000026.1"/>
</dbReference>
<dbReference type="Proteomes" id="UP001596302">
    <property type="component" value="Unassembled WGS sequence"/>
</dbReference>
<evidence type="ECO:0000256" key="2">
    <source>
        <dbReference type="SAM" id="Phobius"/>
    </source>
</evidence>
<keyword evidence="2" id="KW-1133">Transmembrane helix</keyword>
<dbReference type="GO" id="GO:0016787">
    <property type="term" value="F:hydrolase activity"/>
    <property type="evidence" value="ECO:0007669"/>
    <property type="project" value="UniProtKB-KW"/>
</dbReference>
<feature type="transmembrane region" description="Helical" evidence="2">
    <location>
        <begin position="47"/>
        <end position="71"/>
    </location>
</feature>
<keyword evidence="4" id="KW-1185">Reference proteome</keyword>
<keyword evidence="3" id="KW-0378">Hydrolase</keyword>
<gene>
    <name evidence="3" type="ORF">ACFQE5_13055</name>
</gene>
<evidence type="ECO:0000313" key="4">
    <source>
        <dbReference type="Proteomes" id="UP001596302"/>
    </source>
</evidence>
<protein>
    <submittedName>
        <fullName evidence="3">Alpha/beta hydrolase</fullName>
    </submittedName>
</protein>
<evidence type="ECO:0000313" key="3">
    <source>
        <dbReference type="EMBL" id="MFC5995141.1"/>
    </source>
</evidence>
<dbReference type="PANTHER" id="PTHR48098:SF1">
    <property type="entry name" value="DIACYLGLYCEROL ACYLTRANSFERASE_MYCOLYLTRANSFERASE AG85A"/>
    <property type="match status" value="1"/>
</dbReference>
<name>A0ABW1J2W3_9PSEU</name>
<dbReference type="InterPro" id="IPR029058">
    <property type="entry name" value="AB_hydrolase_fold"/>
</dbReference>
<keyword evidence="2" id="KW-0472">Membrane</keyword>
<feature type="region of interest" description="Disordered" evidence="1">
    <location>
        <begin position="371"/>
        <end position="404"/>
    </location>
</feature>
<accession>A0ABW1J2W3</accession>
<proteinExistence type="predicted"/>
<dbReference type="Gene3D" id="3.40.50.1820">
    <property type="entry name" value="alpha/beta hydrolase"/>
    <property type="match status" value="1"/>
</dbReference>
<dbReference type="InterPro" id="IPR000801">
    <property type="entry name" value="Esterase-like"/>
</dbReference>
<feature type="compositionally biased region" description="Pro residues" evidence="1">
    <location>
        <begin position="389"/>
        <end position="404"/>
    </location>
</feature>
<dbReference type="SUPFAM" id="SSF53474">
    <property type="entry name" value="alpha/beta-Hydrolases"/>
    <property type="match status" value="1"/>
</dbReference>
<organism evidence="3 4">
    <name type="scientific">Pseudonocardia hispaniensis</name>
    <dbReference type="NCBI Taxonomy" id="904933"/>
    <lineage>
        <taxon>Bacteria</taxon>
        <taxon>Bacillati</taxon>
        <taxon>Actinomycetota</taxon>
        <taxon>Actinomycetes</taxon>
        <taxon>Pseudonocardiales</taxon>
        <taxon>Pseudonocardiaceae</taxon>
        <taxon>Pseudonocardia</taxon>
    </lineage>
</organism>